<sequence length="369" mass="42014">MRVNTLSCNTGEPSNLCSLIYHLAAFPVVRFFPTVSLPCVPIIKLISSASRCKTKKNERSLPILQKGKIMIYDDIPERAYAVYSTPLDIDTIGDQLAIHSLQCSGCDVLFDDEIEFAVHADQCLRGVEHDTHHEVHKHANRLLMFQQRVALFCGASQGPVLECGLCNTTLPDRETLRRHIRACSRHSERFQRYVQETGVFFNCMLSSYEKLGFLFQEYVTDSHIEDIKEQRKQRILEGEPPYIGSNNRHLFFNEIEEHFVEQYQDYLSAVTTLIYDSFLYYLKKGDTNRSAEEVLCPLPINRQGVQFLIEQEYSRREAESQRRASEAAKAARIARLEASKAKKAVAASSAVSRSTRSRKRRACGCGCGN</sequence>
<dbReference type="EMBL" id="CP092625">
    <property type="protein sequence ID" value="UMM44182.1"/>
    <property type="molecule type" value="Genomic_DNA"/>
</dbReference>
<name>A0AAE9JU26_CAEBR</name>
<reference evidence="1 2" key="1">
    <citation type="submission" date="2022-04" db="EMBL/GenBank/DDBJ databases">
        <title>Chromosome-level reference genomes for two strains of Caenorhabditis briggsae: an improved platform for comparative genomics.</title>
        <authorList>
            <person name="Stevens L."/>
            <person name="Andersen E."/>
        </authorList>
    </citation>
    <scope>NUCLEOTIDE SEQUENCE [LARGE SCALE GENOMIC DNA]</scope>
    <source>
        <strain evidence="1">VX34</strain>
        <tissue evidence="1">Whole-organism</tissue>
    </source>
</reference>
<evidence type="ECO:0000313" key="1">
    <source>
        <dbReference type="EMBL" id="UMM44182.1"/>
    </source>
</evidence>
<evidence type="ECO:0000313" key="2">
    <source>
        <dbReference type="Proteomes" id="UP000829354"/>
    </source>
</evidence>
<proteinExistence type="predicted"/>
<gene>
    <name evidence="1" type="ORF">L5515_019386</name>
</gene>
<accession>A0AAE9JU26</accession>
<dbReference type="AlphaFoldDB" id="A0AAE9JU26"/>
<dbReference type="Proteomes" id="UP000829354">
    <property type="component" value="Chromosome X"/>
</dbReference>
<organism evidence="1 2">
    <name type="scientific">Caenorhabditis briggsae</name>
    <dbReference type="NCBI Taxonomy" id="6238"/>
    <lineage>
        <taxon>Eukaryota</taxon>
        <taxon>Metazoa</taxon>
        <taxon>Ecdysozoa</taxon>
        <taxon>Nematoda</taxon>
        <taxon>Chromadorea</taxon>
        <taxon>Rhabditida</taxon>
        <taxon>Rhabditina</taxon>
        <taxon>Rhabditomorpha</taxon>
        <taxon>Rhabditoidea</taxon>
        <taxon>Rhabditidae</taxon>
        <taxon>Peloderinae</taxon>
        <taxon>Caenorhabditis</taxon>
    </lineage>
</organism>
<protein>
    <submittedName>
        <fullName evidence="1">Uncharacterized protein</fullName>
    </submittedName>
</protein>
<keyword evidence="2" id="KW-1185">Reference proteome</keyword>